<comment type="similarity">
    <text evidence="3 4">Belongs to the glutamine synthetase family.</text>
</comment>
<dbReference type="AlphaFoldDB" id="A0A9W8B1F0"/>
<organism evidence="8 9">
    <name type="scientific">Dimargaris verticillata</name>
    <dbReference type="NCBI Taxonomy" id="2761393"/>
    <lineage>
        <taxon>Eukaryota</taxon>
        <taxon>Fungi</taxon>
        <taxon>Fungi incertae sedis</taxon>
        <taxon>Zoopagomycota</taxon>
        <taxon>Kickxellomycotina</taxon>
        <taxon>Dimargaritomycetes</taxon>
        <taxon>Dimargaritales</taxon>
        <taxon>Dimargaritaceae</taxon>
        <taxon>Dimargaris</taxon>
    </lineage>
</organism>
<dbReference type="PANTHER" id="PTHR43785">
    <property type="entry name" value="GAMMA-GLUTAMYLPUTRESCINE SYNTHETASE"/>
    <property type="match status" value="1"/>
</dbReference>
<sequence length="526" mass="57743">MSSARYYACDEAPKTAAELIELLRYDDRVKVAGVDIDGVLRGKVMAKEKFLSAAEEGFGFCSVVFGWDLHDQTYGVHTSISNAENGFGDIMAHIDLSTFRRIPWENNIAFFLLRFKDRDGQPLSACSRSLLTRVVGGYHALNLDPLCGAEFEFYNYQETPQSLAEKQGQGITPMTPGMFGYSILRPTLQREFFDKIFSYTKSIGVPIEGLHTESGPGVYEAALVYAPALEMADRAILFKTTVKQIGLHHGIIPSFMAKPSETLPGCSGHLHFSVRDKSTGINAFYDAQAQPTDADPHRLPGMSDTMAAFMTGLLIGLPSILVILAPNINSYKRLVENYWAPVYVNWGQENRTASVRVILPPAPSSSSATTHPTPSPNGKATRLEMRVSGSDINPHLAIAACLACGLWGIKHKLTRIPIASLVNRIDPSAGQIPTVIDTQLSADAVGAEGLIPVSVQGKVQADAPRGVRLSRSLGDAIKAMQEPQSIARQVLGDEFVYHYTQTRLHECNLWENAITDWELKRYLEVL</sequence>
<evidence type="ECO:0000313" key="9">
    <source>
        <dbReference type="Proteomes" id="UP001151582"/>
    </source>
</evidence>
<dbReference type="FunFam" id="3.10.20.70:FF:000013">
    <property type="entry name" value="Glutamine synthetase bacteria"/>
    <property type="match status" value="1"/>
</dbReference>
<dbReference type="PROSITE" id="PS51987">
    <property type="entry name" value="GS_CATALYTIC"/>
    <property type="match status" value="1"/>
</dbReference>
<protein>
    <recommendedName>
        <fullName evidence="1">Glutamine synthetase</fullName>
    </recommendedName>
</protein>
<keyword evidence="6" id="KW-0472">Membrane</keyword>
<keyword evidence="9" id="KW-1185">Reference proteome</keyword>
<feature type="region of interest" description="Disordered" evidence="5">
    <location>
        <begin position="360"/>
        <end position="381"/>
    </location>
</feature>
<gene>
    <name evidence="8" type="ORF">H4R34_002670</name>
</gene>
<keyword evidence="2" id="KW-0436">Ligase</keyword>
<evidence type="ECO:0000256" key="4">
    <source>
        <dbReference type="RuleBase" id="RU000384"/>
    </source>
</evidence>
<accession>A0A9W8B1F0</accession>
<dbReference type="GO" id="GO:0006542">
    <property type="term" value="P:glutamine biosynthetic process"/>
    <property type="evidence" value="ECO:0007669"/>
    <property type="project" value="InterPro"/>
</dbReference>
<dbReference type="PANTHER" id="PTHR43785:SF12">
    <property type="entry name" value="TYPE-1 GLUTAMINE SYNTHETASE 2"/>
    <property type="match status" value="1"/>
</dbReference>
<evidence type="ECO:0000259" key="7">
    <source>
        <dbReference type="PROSITE" id="PS51987"/>
    </source>
</evidence>
<feature type="domain" description="GS catalytic" evidence="7">
    <location>
        <begin position="127"/>
        <end position="526"/>
    </location>
</feature>
<keyword evidence="6" id="KW-0812">Transmembrane</keyword>
<proteinExistence type="inferred from homology"/>
<comment type="caution">
    <text evidence="8">The sequence shown here is derived from an EMBL/GenBank/DDBJ whole genome shotgun (WGS) entry which is preliminary data.</text>
</comment>
<dbReference type="EMBL" id="JANBQB010000197">
    <property type="protein sequence ID" value="KAJ1979876.1"/>
    <property type="molecule type" value="Genomic_DNA"/>
</dbReference>
<dbReference type="SMART" id="SM01230">
    <property type="entry name" value="Gln-synt_C"/>
    <property type="match status" value="1"/>
</dbReference>
<dbReference type="InterPro" id="IPR036651">
    <property type="entry name" value="Gln_synt_N_sf"/>
</dbReference>
<dbReference type="GO" id="GO:0004356">
    <property type="term" value="F:glutamine synthetase activity"/>
    <property type="evidence" value="ECO:0007669"/>
    <property type="project" value="InterPro"/>
</dbReference>
<dbReference type="SUPFAM" id="SSF55931">
    <property type="entry name" value="Glutamine synthetase/guanido kinase"/>
    <property type="match status" value="1"/>
</dbReference>
<evidence type="ECO:0000313" key="8">
    <source>
        <dbReference type="EMBL" id="KAJ1979876.1"/>
    </source>
</evidence>
<name>A0A9W8B1F0_9FUNG</name>
<dbReference type="OrthoDB" id="77835at2759"/>
<dbReference type="InterPro" id="IPR014746">
    <property type="entry name" value="Gln_synth/guanido_kin_cat_dom"/>
</dbReference>
<reference evidence="8" key="1">
    <citation type="submission" date="2022-07" db="EMBL/GenBank/DDBJ databases">
        <title>Phylogenomic reconstructions and comparative analyses of Kickxellomycotina fungi.</title>
        <authorList>
            <person name="Reynolds N.K."/>
            <person name="Stajich J.E."/>
            <person name="Barry K."/>
            <person name="Grigoriev I.V."/>
            <person name="Crous P."/>
            <person name="Smith M.E."/>
        </authorList>
    </citation>
    <scope>NUCLEOTIDE SEQUENCE</scope>
    <source>
        <strain evidence="8">RSA 567</strain>
    </source>
</reference>
<evidence type="ECO:0000256" key="6">
    <source>
        <dbReference type="SAM" id="Phobius"/>
    </source>
</evidence>
<dbReference type="Gene3D" id="3.30.590.10">
    <property type="entry name" value="Glutamine synthetase/guanido kinase, catalytic domain"/>
    <property type="match status" value="1"/>
</dbReference>
<feature type="transmembrane region" description="Helical" evidence="6">
    <location>
        <begin position="306"/>
        <end position="325"/>
    </location>
</feature>
<dbReference type="InterPro" id="IPR008146">
    <property type="entry name" value="Gln_synth_cat_dom"/>
</dbReference>
<keyword evidence="6" id="KW-1133">Transmembrane helix</keyword>
<dbReference type="Proteomes" id="UP001151582">
    <property type="component" value="Unassembled WGS sequence"/>
</dbReference>
<evidence type="ECO:0000256" key="2">
    <source>
        <dbReference type="ARBA" id="ARBA00022598"/>
    </source>
</evidence>
<evidence type="ECO:0000256" key="5">
    <source>
        <dbReference type="SAM" id="MobiDB-lite"/>
    </source>
</evidence>
<dbReference type="Gene3D" id="3.10.20.70">
    <property type="entry name" value="Glutamine synthetase, N-terminal domain"/>
    <property type="match status" value="1"/>
</dbReference>
<evidence type="ECO:0000256" key="1">
    <source>
        <dbReference type="ARBA" id="ARBA00021364"/>
    </source>
</evidence>
<dbReference type="Pfam" id="PF00120">
    <property type="entry name" value="Gln-synt_C"/>
    <property type="match status" value="2"/>
</dbReference>
<evidence type="ECO:0000256" key="3">
    <source>
        <dbReference type="PROSITE-ProRule" id="PRU01331"/>
    </source>
</evidence>
<dbReference type="SUPFAM" id="SSF54368">
    <property type="entry name" value="Glutamine synthetase, N-terminal domain"/>
    <property type="match status" value="1"/>
</dbReference>